<protein>
    <submittedName>
        <fullName evidence="1">Uncharacterized protein</fullName>
    </submittedName>
</protein>
<sequence length="71" mass="7232">MAPPAAGVAGDVDADLHDQLGCTSVTVNVWLVPHPAENDQPVHGCPGVAGASRPATALPVARARLVVRPVY</sequence>
<evidence type="ECO:0000313" key="1">
    <source>
        <dbReference type="EMBL" id="WND23628.1"/>
    </source>
</evidence>
<dbReference type="EMBL" id="CP134213">
    <property type="protein sequence ID" value="WND23628.1"/>
    <property type="molecule type" value="Genomic_DNA"/>
</dbReference>
<gene>
    <name evidence="1" type="ORF">RI060_42730</name>
</gene>
<keyword evidence="2" id="KW-1185">Reference proteome</keyword>
<reference evidence="1 2" key="1">
    <citation type="submission" date="2023-09" db="EMBL/GenBank/DDBJ databases">
        <title>The genome sequence of Streptomyces anthocyanicus.</title>
        <authorList>
            <person name="Mo P."/>
        </authorList>
    </citation>
    <scope>NUCLEOTIDE SEQUENCE [LARGE SCALE GENOMIC DNA]</scope>
    <source>
        <strain evidence="1 2">JCM 4387</strain>
    </source>
</reference>
<dbReference type="Proteomes" id="UP001249394">
    <property type="component" value="Chromosome"/>
</dbReference>
<organism evidence="1 2">
    <name type="scientific">Streptomyces violaceus</name>
    <name type="common">Streptomyces venezuelae</name>
    <dbReference type="NCBI Taxonomy" id="1936"/>
    <lineage>
        <taxon>Bacteria</taxon>
        <taxon>Bacillati</taxon>
        <taxon>Actinomycetota</taxon>
        <taxon>Actinomycetes</taxon>
        <taxon>Kitasatosporales</taxon>
        <taxon>Streptomycetaceae</taxon>
        <taxon>Streptomyces</taxon>
    </lineage>
</organism>
<accession>A0ABY9UL64</accession>
<evidence type="ECO:0000313" key="2">
    <source>
        <dbReference type="Proteomes" id="UP001249394"/>
    </source>
</evidence>
<proteinExistence type="predicted"/>
<name>A0ABY9UL64_STRVL</name>